<protein>
    <recommendedName>
        <fullName evidence="4">Selenoprotein W</fullName>
    </recommendedName>
</protein>
<comment type="caution">
    <text evidence="2">The sequence shown here is derived from an EMBL/GenBank/DDBJ whole genome shotgun (WGS) entry which is preliminary data.</text>
</comment>
<proteinExistence type="predicted"/>
<dbReference type="SUPFAM" id="SSF52833">
    <property type="entry name" value="Thioredoxin-like"/>
    <property type="match status" value="1"/>
</dbReference>
<evidence type="ECO:0000256" key="1">
    <source>
        <dbReference type="ARBA" id="ARBA00023284"/>
    </source>
</evidence>
<dbReference type="Proteomes" id="UP001159427">
    <property type="component" value="Unassembled WGS sequence"/>
</dbReference>
<reference evidence="2 3" key="1">
    <citation type="submission" date="2022-05" db="EMBL/GenBank/DDBJ databases">
        <authorList>
            <consortium name="Genoscope - CEA"/>
            <person name="William W."/>
        </authorList>
    </citation>
    <scope>NUCLEOTIDE SEQUENCE [LARGE SCALE GENOMIC DNA]</scope>
</reference>
<accession>A0ABN8LQH7</accession>
<keyword evidence="1" id="KW-0676">Redox-active center</keyword>
<dbReference type="Gene3D" id="3.40.30.10">
    <property type="entry name" value="Glutaredoxin"/>
    <property type="match status" value="1"/>
</dbReference>
<name>A0ABN8LQH7_9CNID</name>
<dbReference type="InterPro" id="IPR036249">
    <property type="entry name" value="Thioredoxin-like_sf"/>
</dbReference>
<dbReference type="EMBL" id="CALNXI010000075">
    <property type="protein sequence ID" value="CAH3017992.1"/>
    <property type="molecule type" value="Genomic_DNA"/>
</dbReference>
<dbReference type="Pfam" id="PF10262">
    <property type="entry name" value="Rdx"/>
    <property type="match status" value="1"/>
</dbReference>
<evidence type="ECO:0000313" key="3">
    <source>
        <dbReference type="Proteomes" id="UP001159427"/>
    </source>
</evidence>
<sequence length="75" mass="8402">YPLKFLAIEKKILENFDDDEVEVEGYGTPETTGWLEVSVNGKLIHSKKNGDGYVDSDKKMKKIIKAIEDAVKSQG</sequence>
<organism evidence="2 3">
    <name type="scientific">Porites evermanni</name>
    <dbReference type="NCBI Taxonomy" id="104178"/>
    <lineage>
        <taxon>Eukaryota</taxon>
        <taxon>Metazoa</taxon>
        <taxon>Cnidaria</taxon>
        <taxon>Anthozoa</taxon>
        <taxon>Hexacorallia</taxon>
        <taxon>Scleractinia</taxon>
        <taxon>Fungiina</taxon>
        <taxon>Poritidae</taxon>
        <taxon>Porites</taxon>
    </lineage>
</organism>
<dbReference type="NCBIfam" id="TIGR02174">
    <property type="entry name" value="CXXU_selWTH"/>
    <property type="match status" value="1"/>
</dbReference>
<keyword evidence="3" id="KW-1185">Reference proteome</keyword>
<evidence type="ECO:0008006" key="4">
    <source>
        <dbReference type="Google" id="ProtNLM"/>
    </source>
</evidence>
<evidence type="ECO:0000313" key="2">
    <source>
        <dbReference type="EMBL" id="CAH3017992.1"/>
    </source>
</evidence>
<gene>
    <name evidence="2" type="ORF">PEVE_00040688</name>
</gene>
<dbReference type="InterPro" id="IPR011893">
    <property type="entry name" value="Selenoprotein_Rdx-typ"/>
</dbReference>
<feature type="non-terminal residue" evidence="2">
    <location>
        <position position="1"/>
    </location>
</feature>